<sequence>MHLTDRCNNRCRFCMVDEIHGQFSFPYETALELIDKLPAGSKVDLFGGEPTLYQHFFDLLQYIQSKRLKCSIATNGRLFSKREFTDKVAAITGGECYIRTSLLGLSAEVHDRLTGVKGSYAELIAGLDHIVSAAMPCQVNIVITTDNLRELSEITKLAIDKGVPRIKFGLIVDAQSSPELVPTLDQIRPQLSEAVQIAENNGLTVTVEKAPLCLLPEYMNQFSSESVIGKWPRFYDDAGECGVCVARNWCDGLDPQYAAEFGTAGIRRIEKIPRKVLTPFPNDLSNGNQIRFLKLNLFAMPQKFIEHEQCEMIMLNLIEQTRQKHARIAFIDNNIVR</sequence>
<keyword evidence="1" id="KW-0949">S-adenosyl-L-methionine</keyword>
<dbReference type="InterPro" id="IPR007197">
    <property type="entry name" value="rSAM"/>
</dbReference>
<dbReference type="CDD" id="cd01335">
    <property type="entry name" value="Radical_SAM"/>
    <property type="match status" value="1"/>
</dbReference>
<keyword evidence="7" id="KW-1185">Reference proteome</keyword>
<evidence type="ECO:0000256" key="1">
    <source>
        <dbReference type="ARBA" id="ARBA00022691"/>
    </source>
</evidence>
<feature type="domain" description="Radical SAM core" evidence="5">
    <location>
        <begin position="1"/>
        <end position="204"/>
    </location>
</feature>
<reference evidence="6 7" key="1">
    <citation type="submission" date="2022-08" db="EMBL/GenBank/DDBJ databases">
        <title>Proteogenomics of the novel Dehalobacterium formicoaceticum strain EZ94 highlights a key role of methyltransferases during anaerobic dichloromethane degradation.</title>
        <authorList>
            <person name="Wasmund K."/>
        </authorList>
    </citation>
    <scope>NUCLEOTIDE SEQUENCE [LARGE SCALE GENOMIC DNA]</scope>
    <source>
        <strain evidence="6 7">EZ94</strain>
    </source>
</reference>
<dbReference type="SFLD" id="SFLDS00029">
    <property type="entry name" value="Radical_SAM"/>
    <property type="match status" value="1"/>
</dbReference>
<keyword evidence="4" id="KW-0411">Iron-sulfur</keyword>
<dbReference type="PROSITE" id="PS51918">
    <property type="entry name" value="RADICAL_SAM"/>
    <property type="match status" value="1"/>
</dbReference>
<evidence type="ECO:0000259" key="5">
    <source>
        <dbReference type="PROSITE" id="PS51918"/>
    </source>
</evidence>
<dbReference type="PANTHER" id="PTHR11228:SF7">
    <property type="entry name" value="PQQA PEPTIDE CYCLASE"/>
    <property type="match status" value="1"/>
</dbReference>
<evidence type="ECO:0000256" key="2">
    <source>
        <dbReference type="ARBA" id="ARBA00022723"/>
    </source>
</evidence>
<organism evidence="6 7">
    <name type="scientific">Dehalobacterium formicoaceticum</name>
    <dbReference type="NCBI Taxonomy" id="51515"/>
    <lineage>
        <taxon>Bacteria</taxon>
        <taxon>Bacillati</taxon>
        <taxon>Bacillota</taxon>
        <taxon>Clostridia</taxon>
        <taxon>Eubacteriales</taxon>
        <taxon>Peptococcaceae</taxon>
        <taxon>Dehalobacterium</taxon>
    </lineage>
</organism>
<evidence type="ECO:0000256" key="3">
    <source>
        <dbReference type="ARBA" id="ARBA00023004"/>
    </source>
</evidence>
<name>A0ABT1Y587_9FIRM</name>
<evidence type="ECO:0000313" key="6">
    <source>
        <dbReference type="EMBL" id="MCR6546035.1"/>
    </source>
</evidence>
<dbReference type="Gene3D" id="3.20.20.70">
    <property type="entry name" value="Aldolase class I"/>
    <property type="match status" value="1"/>
</dbReference>
<comment type="caution">
    <text evidence="6">The sequence shown here is derived from an EMBL/GenBank/DDBJ whole genome shotgun (WGS) entry which is preliminary data.</text>
</comment>
<accession>A0ABT1Y587</accession>
<dbReference type="Proteomes" id="UP001524944">
    <property type="component" value="Unassembled WGS sequence"/>
</dbReference>
<evidence type="ECO:0000313" key="7">
    <source>
        <dbReference type="Proteomes" id="UP001524944"/>
    </source>
</evidence>
<dbReference type="InterPro" id="IPR058240">
    <property type="entry name" value="rSAM_sf"/>
</dbReference>
<gene>
    <name evidence="6" type="ORF">NVS47_11015</name>
</gene>
<evidence type="ECO:0000256" key="4">
    <source>
        <dbReference type="ARBA" id="ARBA00023014"/>
    </source>
</evidence>
<keyword evidence="2" id="KW-0479">Metal-binding</keyword>
<dbReference type="EMBL" id="JANPWE010000005">
    <property type="protein sequence ID" value="MCR6546035.1"/>
    <property type="molecule type" value="Genomic_DNA"/>
</dbReference>
<protein>
    <submittedName>
        <fullName evidence="6">Radical SAM protein</fullName>
    </submittedName>
</protein>
<dbReference type="RefSeq" id="WP_257913709.1">
    <property type="nucleotide sequence ID" value="NZ_JANPWE010000005.1"/>
</dbReference>
<dbReference type="InterPro" id="IPR013785">
    <property type="entry name" value="Aldolase_TIM"/>
</dbReference>
<keyword evidence="3" id="KW-0408">Iron</keyword>
<dbReference type="SFLD" id="SFLDG01067">
    <property type="entry name" value="SPASM/twitch_domain_containing"/>
    <property type="match status" value="1"/>
</dbReference>
<dbReference type="InterPro" id="IPR050377">
    <property type="entry name" value="Radical_SAM_PqqE_MftC-like"/>
</dbReference>
<dbReference type="PANTHER" id="PTHR11228">
    <property type="entry name" value="RADICAL SAM DOMAIN PROTEIN"/>
    <property type="match status" value="1"/>
</dbReference>
<dbReference type="Pfam" id="PF04055">
    <property type="entry name" value="Radical_SAM"/>
    <property type="match status" value="1"/>
</dbReference>
<proteinExistence type="predicted"/>
<dbReference type="SUPFAM" id="SSF102114">
    <property type="entry name" value="Radical SAM enzymes"/>
    <property type="match status" value="1"/>
</dbReference>